<dbReference type="EC" id="6.3.2.2" evidence="1"/>
<dbReference type="InterPro" id="IPR042520">
    <property type="entry name" value="GshA_N"/>
</dbReference>
<dbReference type="GO" id="GO:0004357">
    <property type="term" value="F:glutamate-cysteine ligase activity"/>
    <property type="evidence" value="ECO:0007669"/>
    <property type="project" value="UniProtKB-EC"/>
</dbReference>
<dbReference type="Pfam" id="PF08886">
    <property type="entry name" value="GshA"/>
    <property type="match status" value="1"/>
</dbReference>
<name>A0A3N0V8W5_9GAMM</name>
<dbReference type="AlphaFoldDB" id="A0A3N0V8W5"/>
<evidence type="ECO:0000313" key="1">
    <source>
        <dbReference type="EMBL" id="ROH89041.1"/>
    </source>
</evidence>
<dbReference type="InParanoid" id="A0A3N0V8W5"/>
<evidence type="ECO:0000313" key="2">
    <source>
        <dbReference type="Proteomes" id="UP000282106"/>
    </source>
</evidence>
<dbReference type="Proteomes" id="UP000282106">
    <property type="component" value="Unassembled WGS sequence"/>
</dbReference>
<comment type="caution">
    <text evidence="1">The sequence shown here is derived from an EMBL/GenBank/DDBJ whole genome shotgun (WGS) entry which is preliminary data.</text>
</comment>
<sequence>MPDARHPSVPNLTTAHSAPLLRFEQLLLEKAPQIEGWFRREFHKTPAPFYCSVDLRNAGYKLAVVDTNLFPAGFNNLNPVFEPLAVHALQSAFEKLMPSACNVVLVPENHTRNLYYLEAVATLRDLITKAGYAVRIGSINPAVTAPQEIALPSGKSLRLEPLQREDDRVYVEGFKPCVVLLHNDLSGGRPAILEGLKQPVVPHPKLGWSDRLKSQHFAIYQEVCEDFAEQFGIDPWLVNPLFRNCGEINFLKREGEECLAANVELLLEDIKAKYAEYGVSDEPFVIVKADAGTYGMGVMTVKSVDEIRNMNRDARKKMASAKEGNEVSGAIIQEGVYTFETWRDAPPETEGMTTEPVQRSDMVAEPVIYMIDHYVVGGFYRVHAGRSNTENLNAPGAQFRQLAFNNACNCPEPSQAPDAEPNRFYAYGVVARLALLAAARETVAALASDAN</sequence>
<protein>
    <submittedName>
        <fullName evidence="1">Glutamate--cysteine ligase</fullName>
        <ecNumber evidence="1">6.3.2.2</ecNumber>
    </submittedName>
</protein>
<proteinExistence type="predicted"/>
<dbReference type="EMBL" id="RJVO01000005">
    <property type="protein sequence ID" value="ROH89041.1"/>
    <property type="molecule type" value="Genomic_DNA"/>
</dbReference>
<dbReference type="NCBIfam" id="TIGR02049">
    <property type="entry name" value="gshA_ferroox"/>
    <property type="match status" value="1"/>
</dbReference>
<dbReference type="Gene3D" id="3.40.50.11280">
    <property type="entry name" value="Glutamate-cysteine ligase, N-terminal domain"/>
    <property type="match status" value="1"/>
</dbReference>
<organism evidence="1 2">
    <name type="scientific">Stagnimonas aquatica</name>
    <dbReference type="NCBI Taxonomy" id="2689987"/>
    <lineage>
        <taxon>Bacteria</taxon>
        <taxon>Pseudomonadati</taxon>
        <taxon>Pseudomonadota</taxon>
        <taxon>Gammaproteobacteria</taxon>
        <taxon>Nevskiales</taxon>
        <taxon>Nevskiaceae</taxon>
        <taxon>Stagnimonas</taxon>
    </lineage>
</organism>
<dbReference type="SUPFAM" id="SSF56059">
    <property type="entry name" value="Glutathione synthetase ATP-binding domain-like"/>
    <property type="match status" value="1"/>
</dbReference>
<gene>
    <name evidence="1" type="primary">gshA</name>
    <name evidence="1" type="ORF">ED208_11550</name>
</gene>
<accession>A0A3N0V8W5</accession>
<reference evidence="1 2" key="1">
    <citation type="submission" date="2018-10" db="EMBL/GenBank/DDBJ databases">
        <authorList>
            <person name="Chen W.-M."/>
        </authorList>
    </citation>
    <scope>NUCLEOTIDE SEQUENCE [LARGE SCALE GENOMIC DNA]</scope>
    <source>
        <strain evidence="1 2">THS-13</strain>
    </source>
</reference>
<dbReference type="RefSeq" id="WP_123212063.1">
    <property type="nucleotide sequence ID" value="NZ_RJVO01000005.1"/>
</dbReference>
<keyword evidence="2" id="KW-1185">Reference proteome</keyword>
<dbReference type="InterPro" id="IPR011718">
    <property type="entry name" value="GshA"/>
</dbReference>
<keyword evidence="1" id="KW-0436">Ligase</keyword>